<evidence type="ECO:0000313" key="1">
    <source>
        <dbReference type="EnsemblPlants" id="Zm00001eb035950_P001"/>
    </source>
</evidence>
<dbReference type="InParanoid" id="A0A804LTS3"/>
<dbReference type="AlphaFoldDB" id="A0A804LTS3"/>
<dbReference type="InterPro" id="IPR021414">
    <property type="entry name" value="DUF3054"/>
</dbReference>
<dbReference type="Proteomes" id="UP000007305">
    <property type="component" value="Chromosome 1"/>
</dbReference>
<dbReference type="Gramene" id="Zm00001eb035950_T001">
    <property type="protein sequence ID" value="Zm00001eb035950_P001"/>
    <property type="gene ID" value="Zm00001eb035950"/>
</dbReference>
<organism evidence="1 2">
    <name type="scientific">Zea mays</name>
    <name type="common">Maize</name>
    <dbReference type="NCBI Taxonomy" id="4577"/>
    <lineage>
        <taxon>Eukaryota</taxon>
        <taxon>Viridiplantae</taxon>
        <taxon>Streptophyta</taxon>
        <taxon>Embryophyta</taxon>
        <taxon>Tracheophyta</taxon>
        <taxon>Spermatophyta</taxon>
        <taxon>Magnoliopsida</taxon>
        <taxon>Liliopsida</taxon>
        <taxon>Poales</taxon>
        <taxon>Poaceae</taxon>
        <taxon>PACMAD clade</taxon>
        <taxon>Panicoideae</taxon>
        <taxon>Andropogonodae</taxon>
        <taxon>Andropogoneae</taxon>
        <taxon>Tripsacinae</taxon>
        <taxon>Zea</taxon>
    </lineage>
</organism>
<proteinExistence type="predicted"/>
<dbReference type="EnsemblPlants" id="Zm00001eb035950_T001">
    <property type="protein sequence ID" value="Zm00001eb035950_P001"/>
    <property type="gene ID" value="Zm00001eb035950"/>
</dbReference>
<sequence length="252" mass="26813">MAPTPAAAGEGPSASSTEDPVLVRVAAAAAESKLVSYGDATAESKLVSYTYEPYPVTCHTRPSHSRGLIASTAFVRRKLGPLASGDVFCLLLFSAIGRFSHGLPVLDAETFKTADPFIAGWLLSAYLLGGFGDDAKGRNGVGSVIITVAKSWAVGIPCVPKEGNKDKLDSRASQLCGYSQVLYVSGRPKARAPASVATPPYRVGRSRSRRSGIHFTIAVGRWPRRAGAGWAVVSWSWAGRWNGPNYQRHLHT</sequence>
<protein>
    <submittedName>
        <fullName evidence="1">Uncharacterized protein</fullName>
    </submittedName>
</protein>
<evidence type="ECO:0000313" key="2">
    <source>
        <dbReference type="Proteomes" id="UP000007305"/>
    </source>
</evidence>
<keyword evidence="2" id="KW-1185">Reference proteome</keyword>
<accession>A0A804LTS3</accession>
<reference evidence="1" key="3">
    <citation type="submission" date="2021-05" db="UniProtKB">
        <authorList>
            <consortium name="EnsemblPlants"/>
        </authorList>
    </citation>
    <scope>IDENTIFICATION</scope>
    <source>
        <strain evidence="1">cv. B73</strain>
    </source>
</reference>
<dbReference type="Pfam" id="PF11255">
    <property type="entry name" value="DUF3054"/>
    <property type="match status" value="1"/>
</dbReference>
<dbReference type="PANTHER" id="PTHR35283">
    <property type="entry name" value="T12C22.21 PROTEIN"/>
    <property type="match status" value="1"/>
</dbReference>
<name>A0A804LTS3_MAIZE</name>
<reference evidence="1" key="2">
    <citation type="submission" date="2019-07" db="EMBL/GenBank/DDBJ databases">
        <authorList>
            <person name="Seetharam A."/>
            <person name="Woodhouse M."/>
            <person name="Cannon E."/>
        </authorList>
    </citation>
    <scope>NUCLEOTIDE SEQUENCE [LARGE SCALE GENOMIC DNA]</scope>
    <source>
        <strain evidence="1">cv. B73</strain>
    </source>
</reference>
<dbReference type="PANTHER" id="PTHR35283:SF3">
    <property type="entry name" value="T12C22.21 PROTEIN"/>
    <property type="match status" value="1"/>
</dbReference>
<reference evidence="2" key="1">
    <citation type="submission" date="2015-12" db="EMBL/GenBank/DDBJ databases">
        <title>Update maize B73 reference genome by single molecule sequencing technologies.</title>
        <authorList>
            <consortium name="Maize Genome Sequencing Project"/>
            <person name="Ware D."/>
        </authorList>
    </citation>
    <scope>NUCLEOTIDE SEQUENCE [LARGE SCALE GENOMIC DNA]</scope>
    <source>
        <strain evidence="2">cv. B73</strain>
    </source>
</reference>